<dbReference type="Proteomes" id="UP000313359">
    <property type="component" value="Unassembled WGS sequence"/>
</dbReference>
<keyword evidence="2" id="KW-1185">Reference proteome</keyword>
<dbReference type="EMBL" id="ML122291">
    <property type="protein sequence ID" value="RPD56055.1"/>
    <property type="molecule type" value="Genomic_DNA"/>
</dbReference>
<reference evidence="1" key="1">
    <citation type="journal article" date="2018" name="Genome Biol. Evol.">
        <title>Genomics and development of Lentinus tigrinus, a white-rot wood-decaying mushroom with dimorphic fruiting bodies.</title>
        <authorList>
            <person name="Wu B."/>
            <person name="Xu Z."/>
            <person name="Knudson A."/>
            <person name="Carlson A."/>
            <person name="Chen N."/>
            <person name="Kovaka S."/>
            <person name="LaButti K."/>
            <person name="Lipzen A."/>
            <person name="Pennachio C."/>
            <person name="Riley R."/>
            <person name="Schakwitz W."/>
            <person name="Umezawa K."/>
            <person name="Ohm R.A."/>
            <person name="Grigoriev I.V."/>
            <person name="Nagy L.G."/>
            <person name="Gibbons J."/>
            <person name="Hibbett D."/>
        </authorList>
    </citation>
    <scope>NUCLEOTIDE SEQUENCE [LARGE SCALE GENOMIC DNA]</scope>
    <source>
        <strain evidence="1">ALCF2SS1-6</strain>
    </source>
</reference>
<accession>A0A5C2RYA7</accession>
<gene>
    <name evidence="1" type="ORF">L227DRAFT_292479</name>
</gene>
<evidence type="ECO:0000313" key="1">
    <source>
        <dbReference type="EMBL" id="RPD56055.1"/>
    </source>
</evidence>
<sequence>MRTLGLTDLQVPKHPPTRQRVCIIIYVPHLIAYPTQASIPLIILSLHCSLCIAWLSSITSPAIHSHTRWRRLPYCSLVPACLRYSPSAPHRPSPVHTSITPMFVSVSVSVLFSYPLFWASSPLTVPIHSIAYCPSINACIGCVLSHIALSHTHVASHSLRAL</sequence>
<organism evidence="1 2">
    <name type="scientific">Lentinus tigrinus ALCF2SS1-6</name>
    <dbReference type="NCBI Taxonomy" id="1328759"/>
    <lineage>
        <taxon>Eukaryota</taxon>
        <taxon>Fungi</taxon>
        <taxon>Dikarya</taxon>
        <taxon>Basidiomycota</taxon>
        <taxon>Agaricomycotina</taxon>
        <taxon>Agaricomycetes</taxon>
        <taxon>Polyporales</taxon>
        <taxon>Polyporaceae</taxon>
        <taxon>Lentinus</taxon>
    </lineage>
</organism>
<protein>
    <submittedName>
        <fullName evidence="1">Uncharacterized protein</fullName>
    </submittedName>
</protein>
<dbReference type="AlphaFoldDB" id="A0A5C2RYA7"/>
<evidence type="ECO:0000313" key="2">
    <source>
        <dbReference type="Proteomes" id="UP000313359"/>
    </source>
</evidence>
<name>A0A5C2RYA7_9APHY</name>
<proteinExistence type="predicted"/>